<accession>A0A0F9TUS2</accession>
<organism evidence="1">
    <name type="scientific">marine sediment metagenome</name>
    <dbReference type="NCBI Taxonomy" id="412755"/>
    <lineage>
        <taxon>unclassified sequences</taxon>
        <taxon>metagenomes</taxon>
        <taxon>ecological metagenomes</taxon>
    </lineage>
</organism>
<proteinExistence type="predicted"/>
<sequence>MGSIAIATKERLIEKRKSYRSRNPTSSIISRCERYIWYNITGATLYGWQTLEQMLILKEAKEVHEDHMVEVLNEAGYRVHSREAILKRTGSRWDGLIFFQKQDWLLELKALGEWAFTRLREMGLEKGFPHYYDQIQDMLREAPYLPGGILFVKQVYPPDFEDVIVRHDLDRQEILEEKRQRIKEYLALEESPPRPYSYTSSECQTCPAMYTCWGSIAQTDEGAKILTPGLEREGSVIMSEEDRGALKQLSDDYILYKAHVFKAESMEKSINDRVMELLEKYSYRRLKGYGFRATFSANATKTRIDYARLKHVVSPRSLKLTTRLEPSTRLTKGHEVFK</sequence>
<dbReference type="EMBL" id="LAZR01000258">
    <property type="protein sequence ID" value="KKN78717.1"/>
    <property type="molecule type" value="Genomic_DNA"/>
</dbReference>
<protein>
    <recommendedName>
        <fullName evidence="2">PD-(D/E)XK endonuclease-like domain-containing protein</fullName>
    </recommendedName>
</protein>
<comment type="caution">
    <text evidence="1">The sequence shown here is derived from an EMBL/GenBank/DDBJ whole genome shotgun (WGS) entry which is preliminary data.</text>
</comment>
<dbReference type="AlphaFoldDB" id="A0A0F9TUS2"/>
<gene>
    <name evidence="1" type="ORF">LCGC14_0347840</name>
</gene>
<evidence type="ECO:0000313" key="1">
    <source>
        <dbReference type="EMBL" id="KKN78717.1"/>
    </source>
</evidence>
<evidence type="ECO:0008006" key="2">
    <source>
        <dbReference type="Google" id="ProtNLM"/>
    </source>
</evidence>
<name>A0A0F9TUS2_9ZZZZ</name>
<reference evidence="1" key="1">
    <citation type="journal article" date="2015" name="Nature">
        <title>Complex archaea that bridge the gap between prokaryotes and eukaryotes.</title>
        <authorList>
            <person name="Spang A."/>
            <person name="Saw J.H."/>
            <person name="Jorgensen S.L."/>
            <person name="Zaremba-Niedzwiedzka K."/>
            <person name="Martijn J."/>
            <person name="Lind A.E."/>
            <person name="van Eijk R."/>
            <person name="Schleper C."/>
            <person name="Guy L."/>
            <person name="Ettema T.J."/>
        </authorList>
    </citation>
    <scope>NUCLEOTIDE SEQUENCE</scope>
</reference>
<dbReference type="Gene3D" id="3.90.320.10">
    <property type="match status" value="1"/>
</dbReference>
<dbReference type="InterPro" id="IPR011604">
    <property type="entry name" value="PDDEXK-like_dom_sf"/>
</dbReference>